<accession>A0A3D9RU32</accession>
<dbReference type="Gene3D" id="3.40.50.360">
    <property type="match status" value="1"/>
</dbReference>
<comment type="caution">
    <text evidence="1">The sequence shown here is derived from an EMBL/GenBank/DDBJ whole genome shotgun (WGS) entry which is preliminary data.</text>
</comment>
<evidence type="ECO:0000313" key="2">
    <source>
        <dbReference type="Proteomes" id="UP000256304"/>
    </source>
</evidence>
<dbReference type="EMBL" id="QTTN01000020">
    <property type="protein sequence ID" value="REE81044.1"/>
    <property type="molecule type" value="Genomic_DNA"/>
</dbReference>
<gene>
    <name evidence="1" type="ORF">A8990_12090</name>
</gene>
<name>A0A3D9RU32_9BACL</name>
<proteinExistence type="predicted"/>
<evidence type="ECO:0000313" key="1">
    <source>
        <dbReference type="EMBL" id="REE81044.1"/>
    </source>
</evidence>
<protein>
    <submittedName>
        <fullName evidence="1">FMN-dependent NADH-azoreductase</fullName>
    </submittedName>
</protein>
<dbReference type="OrthoDB" id="9805013at2"/>
<reference evidence="1 2" key="1">
    <citation type="submission" date="2018-08" db="EMBL/GenBank/DDBJ databases">
        <title>Genomic Encyclopedia of Type Strains, Phase III (KMG-III): the genomes of soil and plant-associated and newly described type strains.</title>
        <authorList>
            <person name="Whitman W."/>
        </authorList>
    </citation>
    <scope>NUCLEOTIDE SEQUENCE [LARGE SCALE GENOMIC DNA]</scope>
    <source>
        <strain evidence="1 2">CGMCC 1.10966</strain>
    </source>
</reference>
<keyword evidence="2" id="KW-1185">Reference proteome</keyword>
<dbReference type="Proteomes" id="UP000256304">
    <property type="component" value="Unassembled WGS sequence"/>
</dbReference>
<organism evidence="1 2">
    <name type="scientific">Paenibacillus taihuensis</name>
    <dbReference type="NCBI Taxonomy" id="1156355"/>
    <lineage>
        <taxon>Bacteria</taxon>
        <taxon>Bacillati</taxon>
        <taxon>Bacillota</taxon>
        <taxon>Bacilli</taxon>
        <taxon>Bacillales</taxon>
        <taxon>Paenibacillaceae</taxon>
        <taxon>Paenibacillus</taxon>
    </lineage>
</organism>
<dbReference type="InterPro" id="IPR029039">
    <property type="entry name" value="Flavoprotein-like_sf"/>
</dbReference>
<dbReference type="AlphaFoldDB" id="A0A3D9RU32"/>
<dbReference type="RefSeq" id="WP_116190298.1">
    <property type="nucleotide sequence ID" value="NZ_QTTN01000020.1"/>
</dbReference>
<sequence length="91" mass="10130">MKILLVINAPATVDSPASVSLEVGNHFMNNYRKMNPSETIGQIDLYSEEINEDYQIIRAQGTNLLDKSEVLDKAKKEAEKEAAYLSSKVTV</sequence>